<name>A0A438FDR2_VITVI</name>
<protein>
    <submittedName>
        <fullName evidence="2">Uncharacterized protein</fullName>
    </submittedName>
</protein>
<organism evidence="2 3">
    <name type="scientific">Vitis vinifera</name>
    <name type="common">Grape</name>
    <dbReference type="NCBI Taxonomy" id="29760"/>
    <lineage>
        <taxon>Eukaryota</taxon>
        <taxon>Viridiplantae</taxon>
        <taxon>Streptophyta</taxon>
        <taxon>Embryophyta</taxon>
        <taxon>Tracheophyta</taxon>
        <taxon>Spermatophyta</taxon>
        <taxon>Magnoliopsida</taxon>
        <taxon>eudicotyledons</taxon>
        <taxon>Gunneridae</taxon>
        <taxon>Pentapetalae</taxon>
        <taxon>rosids</taxon>
        <taxon>Vitales</taxon>
        <taxon>Vitaceae</taxon>
        <taxon>Viteae</taxon>
        <taxon>Vitis</taxon>
    </lineage>
</organism>
<evidence type="ECO:0000313" key="2">
    <source>
        <dbReference type="EMBL" id="RVW58104.1"/>
    </source>
</evidence>
<evidence type="ECO:0000313" key="3">
    <source>
        <dbReference type="Proteomes" id="UP000288805"/>
    </source>
</evidence>
<reference evidence="2 3" key="1">
    <citation type="journal article" date="2018" name="PLoS Genet.">
        <title>Population sequencing reveals clonal diversity and ancestral inbreeding in the grapevine cultivar Chardonnay.</title>
        <authorList>
            <person name="Roach M.J."/>
            <person name="Johnson D.L."/>
            <person name="Bohlmann J."/>
            <person name="van Vuuren H.J."/>
            <person name="Jones S.J."/>
            <person name="Pretorius I.S."/>
            <person name="Schmidt S.A."/>
            <person name="Borneman A.R."/>
        </authorList>
    </citation>
    <scope>NUCLEOTIDE SEQUENCE [LARGE SCALE GENOMIC DNA]</scope>
    <source>
        <strain evidence="3">cv. Chardonnay</strain>
        <tissue evidence="2">Leaf</tissue>
    </source>
</reference>
<feature type="region of interest" description="Disordered" evidence="1">
    <location>
        <begin position="1"/>
        <end position="58"/>
    </location>
</feature>
<evidence type="ECO:0000256" key="1">
    <source>
        <dbReference type="SAM" id="MobiDB-lite"/>
    </source>
</evidence>
<gene>
    <name evidence="2" type="ORF">CK203_111133</name>
</gene>
<dbReference type="Proteomes" id="UP000288805">
    <property type="component" value="Unassembled WGS sequence"/>
</dbReference>
<dbReference type="AlphaFoldDB" id="A0A438FDR2"/>
<sequence>MASTQFSSIRAAPGTKCSGAHQRAHPCSPQPFILDDPQPPILSASTPLPQLPTIDMKL</sequence>
<proteinExistence type="predicted"/>
<dbReference type="EMBL" id="QGNW01000981">
    <property type="protein sequence ID" value="RVW58104.1"/>
    <property type="molecule type" value="Genomic_DNA"/>
</dbReference>
<comment type="caution">
    <text evidence="2">The sequence shown here is derived from an EMBL/GenBank/DDBJ whole genome shotgun (WGS) entry which is preliminary data.</text>
</comment>
<accession>A0A438FDR2</accession>